<reference evidence="3" key="1">
    <citation type="submission" date="2012-09" db="EMBL/GenBank/DDBJ databases">
        <authorList>
            <person name="Weinstock G."/>
            <person name="Sodergren E."/>
            <person name="Clifton S."/>
            <person name="Fulton L."/>
            <person name="Fulton B."/>
            <person name="Courtney L."/>
            <person name="Fronick C."/>
            <person name="Harrison M."/>
            <person name="Strong C."/>
            <person name="Farmer C."/>
            <person name="Delehaunty K."/>
            <person name="Markovic C."/>
            <person name="Hall O."/>
            <person name="Minx P."/>
            <person name="Tomlinson C."/>
            <person name="Mitreva M."/>
            <person name="Nelson J."/>
            <person name="Hou S."/>
            <person name="Wollam A."/>
            <person name="Pepin K.H."/>
            <person name="Johnson M."/>
            <person name="Bhonagiri V."/>
            <person name="Nash W.E."/>
            <person name="Suruliraj S."/>
            <person name="Warren W."/>
            <person name="Chinwalla A."/>
            <person name="Mardis E.R."/>
            <person name="Wilson R.K."/>
        </authorList>
    </citation>
    <scope>NUCLEOTIDE SEQUENCE [LARGE SCALE GENOMIC DNA]</scope>
    <source>
        <strain evidence="3">OS1</strain>
    </source>
</reference>
<keyword evidence="3" id="KW-1185">Reference proteome</keyword>
<accession>A0A0T5X8X0</accession>
<dbReference type="Proteomes" id="UP000005273">
    <property type="component" value="Unassembled WGS sequence"/>
</dbReference>
<dbReference type="OrthoDB" id="9805989at2"/>
<feature type="transmembrane region" description="Helical" evidence="1">
    <location>
        <begin position="147"/>
        <end position="165"/>
    </location>
</feature>
<dbReference type="AlphaFoldDB" id="A0A0T5X8X0"/>
<dbReference type="EMBL" id="ACJX03000001">
    <property type="protein sequence ID" value="KRT34792.1"/>
    <property type="molecule type" value="Genomic_DNA"/>
</dbReference>
<feature type="transmembrane region" description="Helical" evidence="1">
    <location>
        <begin position="82"/>
        <end position="102"/>
    </location>
</feature>
<organism evidence="2 3">
    <name type="scientific">Acetomicrobium hydrogeniformans ATCC BAA-1850</name>
    <dbReference type="NCBI Taxonomy" id="592015"/>
    <lineage>
        <taxon>Bacteria</taxon>
        <taxon>Thermotogati</taxon>
        <taxon>Synergistota</taxon>
        <taxon>Synergistia</taxon>
        <taxon>Synergistales</taxon>
        <taxon>Acetomicrobiaceae</taxon>
        <taxon>Acetomicrobium</taxon>
    </lineage>
</organism>
<name>A0A0T5X8X0_9BACT</name>
<protein>
    <recommendedName>
        <fullName evidence="4">DUF1538 domain-containing protein</fullName>
    </recommendedName>
</protein>
<comment type="caution">
    <text evidence="2">The sequence shown here is derived from an EMBL/GenBank/DDBJ whole genome shotgun (WGS) entry which is preliminary data.</text>
</comment>
<gene>
    <name evidence="2" type="ORF">HMPREF1705_04036</name>
</gene>
<feature type="transmembrane region" description="Helical" evidence="1">
    <location>
        <begin position="16"/>
        <end position="32"/>
    </location>
</feature>
<feature type="transmembrane region" description="Helical" evidence="1">
    <location>
        <begin position="122"/>
        <end position="141"/>
    </location>
</feature>
<evidence type="ECO:0000256" key="1">
    <source>
        <dbReference type="SAM" id="Phobius"/>
    </source>
</evidence>
<feature type="transmembrane region" description="Helical" evidence="1">
    <location>
        <begin position="209"/>
        <end position="230"/>
    </location>
</feature>
<dbReference type="InterPro" id="IPR011435">
    <property type="entry name" value="UmpAB"/>
</dbReference>
<evidence type="ECO:0000313" key="3">
    <source>
        <dbReference type="Proteomes" id="UP000005273"/>
    </source>
</evidence>
<evidence type="ECO:0000313" key="2">
    <source>
        <dbReference type="EMBL" id="KRT34792.1"/>
    </source>
</evidence>
<keyword evidence="1" id="KW-1133">Transmembrane helix</keyword>
<keyword evidence="1" id="KW-0812">Transmembrane</keyword>
<feature type="transmembrane region" description="Helical" evidence="1">
    <location>
        <begin position="44"/>
        <end position="62"/>
    </location>
</feature>
<dbReference type="RefSeq" id="WP_009200338.1">
    <property type="nucleotide sequence ID" value="NZ_ACJX03000001.1"/>
</dbReference>
<sequence>MRILANFKDFLETTRSVLPLAVILILFQLVILKRPIKNVKDIIFGILLCIFGLHIFLKGVLMSLHPLGDSVGENLVFMSNKWLIVGAAFIIGYLGTLVEPALKTLALEVEEVSIGAIPHKTLTHAVAVGFGVGMGIGIYKILFDIPYAKIITLLLLLVLILILFTPDEFISIAMDSASATTGPVNIPINMAIAIGLAKVLENVDPLTSGFGIVGLTSIGAMISVLILGILTKI</sequence>
<dbReference type="eggNOG" id="ENOG502Z8W3">
    <property type="taxonomic scope" value="Bacteria"/>
</dbReference>
<dbReference type="Pfam" id="PF07556">
    <property type="entry name" value="DUF1538"/>
    <property type="match status" value="1"/>
</dbReference>
<dbReference type="STRING" id="592015.HMPREF1705_04036"/>
<evidence type="ECO:0008006" key="4">
    <source>
        <dbReference type="Google" id="ProtNLM"/>
    </source>
</evidence>
<proteinExistence type="predicted"/>
<keyword evidence="1" id="KW-0472">Membrane</keyword>